<proteinExistence type="predicted"/>
<protein>
    <submittedName>
        <fullName evidence="1">Uncharacterized protein</fullName>
    </submittedName>
</protein>
<sequence>MSQPVHISTEKIVSLPSDELHAVLAVDTQASPDIPVLALESPLDHSAPYDMFLGTLARRSPQAIYACLANVAHQHTAGPEAIAQLVAILESSGENLDDVRKALADPHQYHCRRCHKDYYAAEDGLNACVIYHDPSQRVKSGIIEYSVFPCCNKYERLHATECYRGPHASDVANVDYRSSSAVSCETSRCRFVKI</sequence>
<reference evidence="1 2" key="1">
    <citation type="journal article" date="2012" name="Proc. Natl. Acad. Sci. U.S.A.">
        <title>Comparative genomics of Ceriporiopsis subvermispora and Phanerochaete chrysosporium provide insight into selective ligninolysis.</title>
        <authorList>
            <person name="Fernandez-Fueyo E."/>
            <person name="Ruiz-Duenas F.J."/>
            <person name="Ferreira P."/>
            <person name="Floudas D."/>
            <person name="Hibbett D.S."/>
            <person name="Canessa P."/>
            <person name="Larrondo L.F."/>
            <person name="James T.Y."/>
            <person name="Seelenfreund D."/>
            <person name="Lobos S."/>
            <person name="Polanco R."/>
            <person name="Tello M."/>
            <person name="Honda Y."/>
            <person name="Watanabe T."/>
            <person name="Watanabe T."/>
            <person name="Ryu J.S."/>
            <person name="Kubicek C.P."/>
            <person name="Schmoll M."/>
            <person name="Gaskell J."/>
            <person name="Hammel K.E."/>
            <person name="St John F.J."/>
            <person name="Vanden Wymelenberg A."/>
            <person name="Sabat G."/>
            <person name="Splinter BonDurant S."/>
            <person name="Syed K."/>
            <person name="Yadav J.S."/>
            <person name="Doddapaneni H."/>
            <person name="Subramanian V."/>
            <person name="Lavin J.L."/>
            <person name="Oguiza J.A."/>
            <person name="Perez G."/>
            <person name="Pisabarro A.G."/>
            <person name="Ramirez L."/>
            <person name="Santoyo F."/>
            <person name="Master E."/>
            <person name="Coutinho P.M."/>
            <person name="Henrissat B."/>
            <person name="Lombard V."/>
            <person name="Magnuson J.K."/>
            <person name="Kuees U."/>
            <person name="Hori C."/>
            <person name="Igarashi K."/>
            <person name="Samejima M."/>
            <person name="Held B.W."/>
            <person name="Barry K.W."/>
            <person name="LaButti K.M."/>
            <person name="Lapidus A."/>
            <person name="Lindquist E.A."/>
            <person name="Lucas S.M."/>
            <person name="Riley R."/>
            <person name="Salamov A.A."/>
            <person name="Hoffmeister D."/>
            <person name="Schwenk D."/>
            <person name="Hadar Y."/>
            <person name="Yarden O."/>
            <person name="de Vries R.P."/>
            <person name="Wiebenga A."/>
            <person name="Stenlid J."/>
            <person name="Eastwood D."/>
            <person name="Grigoriev I.V."/>
            <person name="Berka R.M."/>
            <person name="Blanchette R.A."/>
            <person name="Kersten P."/>
            <person name="Martinez A.T."/>
            <person name="Vicuna R."/>
            <person name="Cullen D."/>
        </authorList>
    </citation>
    <scope>NUCLEOTIDE SEQUENCE [LARGE SCALE GENOMIC DNA]</scope>
    <source>
        <strain evidence="1 2">B</strain>
    </source>
</reference>
<name>M2R0Q4_CERS8</name>
<gene>
    <name evidence="1" type="ORF">CERSUDRAFT_93616</name>
</gene>
<keyword evidence="2" id="KW-1185">Reference proteome</keyword>
<accession>M2R0Q4</accession>
<dbReference type="OrthoDB" id="10325997at2759"/>
<dbReference type="Proteomes" id="UP000016930">
    <property type="component" value="Unassembled WGS sequence"/>
</dbReference>
<evidence type="ECO:0000313" key="1">
    <source>
        <dbReference type="EMBL" id="EMD38095.1"/>
    </source>
</evidence>
<evidence type="ECO:0000313" key="2">
    <source>
        <dbReference type="Proteomes" id="UP000016930"/>
    </source>
</evidence>
<dbReference type="EMBL" id="KB445795">
    <property type="protein sequence ID" value="EMD38095.1"/>
    <property type="molecule type" value="Genomic_DNA"/>
</dbReference>
<dbReference type="AlphaFoldDB" id="M2R0Q4"/>
<organism evidence="1 2">
    <name type="scientific">Ceriporiopsis subvermispora (strain B)</name>
    <name type="common">White-rot fungus</name>
    <name type="synonym">Gelatoporia subvermispora</name>
    <dbReference type="NCBI Taxonomy" id="914234"/>
    <lineage>
        <taxon>Eukaryota</taxon>
        <taxon>Fungi</taxon>
        <taxon>Dikarya</taxon>
        <taxon>Basidiomycota</taxon>
        <taxon>Agaricomycotina</taxon>
        <taxon>Agaricomycetes</taxon>
        <taxon>Polyporales</taxon>
        <taxon>Gelatoporiaceae</taxon>
        <taxon>Gelatoporia</taxon>
    </lineage>
</organism>
<dbReference type="HOGENOM" id="CLU_1402268_0_0_1"/>